<keyword evidence="2 3" id="KW-0732">Signal</keyword>
<dbReference type="KEGG" id="haei:MUN82_10545"/>
<evidence type="ECO:0000313" key="5">
    <source>
        <dbReference type="EMBL" id="UOR07513.1"/>
    </source>
</evidence>
<feature type="signal peptide" evidence="3">
    <location>
        <begin position="1"/>
        <end position="28"/>
    </location>
</feature>
<dbReference type="InterPro" id="IPR028081">
    <property type="entry name" value="Leu-bd"/>
</dbReference>
<feature type="chain" id="PRO_5035920329" evidence="3">
    <location>
        <begin position="29"/>
        <end position="577"/>
    </location>
</feature>
<evidence type="ECO:0000256" key="3">
    <source>
        <dbReference type="SAM" id="SignalP"/>
    </source>
</evidence>
<dbReference type="InterPro" id="IPR011990">
    <property type="entry name" value="TPR-like_helical_dom_sf"/>
</dbReference>
<dbReference type="InterPro" id="IPR051010">
    <property type="entry name" value="BCAA_transport"/>
</dbReference>
<feature type="domain" description="Leucine-binding protein" evidence="4">
    <location>
        <begin position="255"/>
        <end position="525"/>
    </location>
</feature>
<dbReference type="SUPFAM" id="SSF53822">
    <property type="entry name" value="Periplasmic binding protein-like I"/>
    <property type="match status" value="1"/>
</dbReference>
<sequence>MRPFSFVRLLCVLSSAVVLPVTVPAVWATPVQTPTPATPEQNTRYQNGKLLLDQGSYPLAMKELEPLTPPAARFERAPEAAYLYAVAATRLKKWAEAEQMLNLLRTEYPTSALVPEALYLQGQVSFEQGEPDNALRSLQQLPAGKLAAEREAMETNYLSRLNDRALFQTLLQRYPQNATLGRVYADKLLGGWYTPADKATLTRLVEQFKLDPTRYAPRQVGAAKKNSYNVAVLLPFEFTDAAQARRTQFVTDLYAGMRLAQDSLQREGRPVQVFAYDTGSDTLQLKRVLALPELASMDLIIGPIYKSGSKILARYAQQKQIITVNPLSQDGALVENNAWHYLYEPSSTTQGQQAARFALGTFTNRTAAILYDNTSDDAAFAQAYKEAYEAQGGKVKLMRRAVGTSTDSVFAQGFVGFDLKSVGHLVVASTGRRAGPYTFKRLQAQKVTLPIITYAAWLDNPSVSLNQLDARDVYMLYPHYLDPGAMGVRRFRQLYTQQYNLPPSVFADMGFEMLYYFAQRLHDYGPAFQQQLSDSGPVSGALFQGIGYPGGAHSNQYVPIVKLERMTVEVQNPVGQQ</sequence>
<dbReference type="RefSeq" id="WP_245097329.1">
    <property type="nucleotide sequence ID" value="NZ_CP095053.1"/>
</dbReference>
<dbReference type="AlphaFoldDB" id="A0A8T9T3H2"/>
<reference evidence="5 6" key="1">
    <citation type="submission" date="2022-04" db="EMBL/GenBank/DDBJ databases">
        <title>Hymenobacter sp. isolated from the air.</title>
        <authorList>
            <person name="Won M."/>
            <person name="Lee C.-M."/>
            <person name="Woen H.-Y."/>
            <person name="Kwon S.-W."/>
        </authorList>
    </citation>
    <scope>NUCLEOTIDE SEQUENCE [LARGE SCALE GENOMIC DNA]</scope>
    <source>
        <strain evidence="6">5413 J-13</strain>
    </source>
</reference>
<comment type="similarity">
    <text evidence="1">Belongs to the leucine-binding protein family.</text>
</comment>
<evidence type="ECO:0000256" key="2">
    <source>
        <dbReference type="ARBA" id="ARBA00022729"/>
    </source>
</evidence>
<evidence type="ECO:0000313" key="6">
    <source>
        <dbReference type="Proteomes" id="UP000829925"/>
    </source>
</evidence>
<dbReference type="PANTHER" id="PTHR30483">
    <property type="entry name" value="LEUCINE-SPECIFIC-BINDING PROTEIN"/>
    <property type="match status" value="1"/>
</dbReference>
<evidence type="ECO:0000256" key="1">
    <source>
        <dbReference type="ARBA" id="ARBA00010062"/>
    </source>
</evidence>
<protein>
    <submittedName>
        <fullName evidence="5">ABC transporter substrate-binding protein</fullName>
    </submittedName>
</protein>
<proteinExistence type="inferred from homology"/>
<name>A0A8T9T3H2_9BACT</name>
<organism evidence="5 6">
    <name type="scientific">Hymenobacter aerilatus</name>
    <dbReference type="NCBI Taxonomy" id="2932251"/>
    <lineage>
        <taxon>Bacteria</taxon>
        <taxon>Pseudomonadati</taxon>
        <taxon>Bacteroidota</taxon>
        <taxon>Cytophagia</taxon>
        <taxon>Cytophagales</taxon>
        <taxon>Hymenobacteraceae</taxon>
        <taxon>Hymenobacter</taxon>
    </lineage>
</organism>
<dbReference type="Gene3D" id="1.25.40.10">
    <property type="entry name" value="Tetratricopeptide repeat domain"/>
    <property type="match status" value="1"/>
</dbReference>
<accession>A0A8T9T3H2</accession>
<gene>
    <name evidence="5" type="ORF">MUN82_10545</name>
</gene>
<keyword evidence="6" id="KW-1185">Reference proteome</keyword>
<dbReference type="SUPFAM" id="SSF48452">
    <property type="entry name" value="TPR-like"/>
    <property type="match status" value="1"/>
</dbReference>
<evidence type="ECO:0000259" key="4">
    <source>
        <dbReference type="Pfam" id="PF13458"/>
    </source>
</evidence>
<dbReference type="InterPro" id="IPR019734">
    <property type="entry name" value="TPR_rpt"/>
</dbReference>
<dbReference type="PANTHER" id="PTHR30483:SF6">
    <property type="entry name" value="PERIPLASMIC BINDING PROTEIN OF ABC TRANSPORTER FOR NATURAL AMINO ACIDS"/>
    <property type="match status" value="1"/>
</dbReference>
<dbReference type="CDD" id="cd06268">
    <property type="entry name" value="PBP1_ABC_transporter_LIVBP-like"/>
    <property type="match status" value="1"/>
</dbReference>
<dbReference type="InterPro" id="IPR028082">
    <property type="entry name" value="Peripla_BP_I"/>
</dbReference>
<dbReference type="EMBL" id="CP095053">
    <property type="protein sequence ID" value="UOR07513.1"/>
    <property type="molecule type" value="Genomic_DNA"/>
</dbReference>
<dbReference type="Pfam" id="PF13458">
    <property type="entry name" value="Peripla_BP_6"/>
    <property type="match status" value="1"/>
</dbReference>
<dbReference type="Pfam" id="PF13174">
    <property type="entry name" value="TPR_6"/>
    <property type="match status" value="2"/>
</dbReference>
<dbReference type="Gene3D" id="3.40.50.2300">
    <property type="match status" value="2"/>
</dbReference>
<dbReference type="Proteomes" id="UP000829925">
    <property type="component" value="Chromosome"/>
</dbReference>